<feature type="domain" description="SAM" evidence="1">
    <location>
        <begin position="206"/>
        <end position="270"/>
    </location>
</feature>
<organism evidence="2 3">
    <name type="scientific">Rhipicephalus sanguineus</name>
    <name type="common">Brown dog tick</name>
    <name type="synonym">Ixodes sanguineus</name>
    <dbReference type="NCBI Taxonomy" id="34632"/>
    <lineage>
        <taxon>Eukaryota</taxon>
        <taxon>Metazoa</taxon>
        <taxon>Ecdysozoa</taxon>
        <taxon>Arthropoda</taxon>
        <taxon>Chelicerata</taxon>
        <taxon>Arachnida</taxon>
        <taxon>Acari</taxon>
        <taxon>Parasitiformes</taxon>
        <taxon>Ixodida</taxon>
        <taxon>Ixodoidea</taxon>
        <taxon>Ixodidae</taxon>
        <taxon>Rhipicephalinae</taxon>
        <taxon>Rhipicephalus</taxon>
        <taxon>Rhipicephalus</taxon>
    </lineage>
</organism>
<dbReference type="GO" id="GO:0003682">
    <property type="term" value="F:chromatin binding"/>
    <property type="evidence" value="ECO:0007669"/>
    <property type="project" value="TreeGrafter"/>
</dbReference>
<dbReference type="SMART" id="SM00454">
    <property type="entry name" value="SAM"/>
    <property type="match status" value="1"/>
</dbReference>
<comment type="caution">
    <text evidence="2">The sequence shown here is derived from an EMBL/GenBank/DDBJ whole genome shotgun (WGS) entry which is preliminary data.</text>
</comment>
<gene>
    <name evidence="2" type="ORF">HPB52_007205</name>
</gene>
<keyword evidence="3" id="KW-1185">Reference proteome</keyword>
<name>A0A9D4QCR6_RHISA</name>
<dbReference type="Proteomes" id="UP000821837">
    <property type="component" value="Chromosome 10"/>
</dbReference>
<evidence type="ECO:0000313" key="2">
    <source>
        <dbReference type="EMBL" id="KAH7975977.1"/>
    </source>
</evidence>
<reference evidence="2" key="1">
    <citation type="journal article" date="2020" name="Cell">
        <title>Large-Scale Comparative Analyses of Tick Genomes Elucidate Their Genetic Diversity and Vector Capacities.</title>
        <authorList>
            <consortium name="Tick Genome and Microbiome Consortium (TIGMIC)"/>
            <person name="Jia N."/>
            <person name="Wang J."/>
            <person name="Shi W."/>
            <person name="Du L."/>
            <person name="Sun Y."/>
            <person name="Zhan W."/>
            <person name="Jiang J.F."/>
            <person name="Wang Q."/>
            <person name="Zhang B."/>
            <person name="Ji P."/>
            <person name="Bell-Sakyi L."/>
            <person name="Cui X.M."/>
            <person name="Yuan T.T."/>
            <person name="Jiang B.G."/>
            <person name="Yang W.F."/>
            <person name="Lam T.T."/>
            <person name="Chang Q.C."/>
            <person name="Ding S.J."/>
            <person name="Wang X.J."/>
            <person name="Zhu J.G."/>
            <person name="Ruan X.D."/>
            <person name="Zhao L."/>
            <person name="Wei J.T."/>
            <person name="Ye R.Z."/>
            <person name="Que T.C."/>
            <person name="Du C.H."/>
            <person name="Zhou Y.H."/>
            <person name="Cheng J.X."/>
            <person name="Dai P.F."/>
            <person name="Guo W.B."/>
            <person name="Han X.H."/>
            <person name="Huang E.J."/>
            <person name="Li L.F."/>
            <person name="Wei W."/>
            <person name="Gao Y.C."/>
            <person name="Liu J.Z."/>
            <person name="Shao H.Z."/>
            <person name="Wang X."/>
            <person name="Wang C.C."/>
            <person name="Yang T.C."/>
            <person name="Huo Q.B."/>
            <person name="Li W."/>
            <person name="Chen H.Y."/>
            <person name="Chen S.E."/>
            <person name="Zhou L.G."/>
            <person name="Ni X.B."/>
            <person name="Tian J.H."/>
            <person name="Sheng Y."/>
            <person name="Liu T."/>
            <person name="Pan Y.S."/>
            <person name="Xia L.Y."/>
            <person name="Li J."/>
            <person name="Zhao F."/>
            <person name="Cao W.C."/>
        </authorList>
    </citation>
    <scope>NUCLEOTIDE SEQUENCE</scope>
    <source>
        <strain evidence="2">Rsan-2018</strain>
    </source>
</reference>
<dbReference type="PANTHER" id="PTHR12247">
    <property type="entry name" value="POLYCOMB GROUP PROTEIN"/>
    <property type="match status" value="1"/>
</dbReference>
<dbReference type="GO" id="GO:0042393">
    <property type="term" value="F:histone binding"/>
    <property type="evidence" value="ECO:0007669"/>
    <property type="project" value="TreeGrafter"/>
</dbReference>
<dbReference type="GO" id="GO:0045892">
    <property type="term" value="P:negative regulation of DNA-templated transcription"/>
    <property type="evidence" value="ECO:0007669"/>
    <property type="project" value="TreeGrafter"/>
</dbReference>
<dbReference type="AlphaFoldDB" id="A0A9D4QCR6"/>
<dbReference type="EMBL" id="JABSTV010001246">
    <property type="protein sequence ID" value="KAH7975977.1"/>
    <property type="molecule type" value="Genomic_DNA"/>
</dbReference>
<proteinExistence type="predicted"/>
<dbReference type="GO" id="GO:0035102">
    <property type="term" value="C:PRC1 complex"/>
    <property type="evidence" value="ECO:0007669"/>
    <property type="project" value="TreeGrafter"/>
</dbReference>
<dbReference type="InterPro" id="IPR050548">
    <property type="entry name" value="PcG_chromatin_remod_factors"/>
</dbReference>
<dbReference type="InterPro" id="IPR013761">
    <property type="entry name" value="SAM/pointed_sf"/>
</dbReference>
<dbReference type="Pfam" id="PF00536">
    <property type="entry name" value="SAM_1"/>
    <property type="match status" value="1"/>
</dbReference>
<dbReference type="Gene3D" id="1.10.150.50">
    <property type="entry name" value="Transcription Factor, Ets-1"/>
    <property type="match status" value="1"/>
</dbReference>
<dbReference type="VEuPathDB" id="VectorBase:RSAN_041280"/>
<dbReference type="PANTHER" id="PTHR12247:SF138">
    <property type="entry name" value="POLYHOMEOTIC DISTAL, ISOFORM A-RELATED"/>
    <property type="match status" value="1"/>
</dbReference>
<dbReference type="InterPro" id="IPR001660">
    <property type="entry name" value="SAM"/>
</dbReference>
<evidence type="ECO:0000313" key="3">
    <source>
        <dbReference type="Proteomes" id="UP000821837"/>
    </source>
</evidence>
<evidence type="ECO:0000259" key="1">
    <source>
        <dbReference type="PROSITE" id="PS50105"/>
    </source>
</evidence>
<accession>A0A9D4QCR6</accession>
<sequence length="280" mass="30103">MASLNGDAAPPSGIATSIASVPNDTYPIDVRDCTYRYQGTFVQTTTLLGVYTGVPQPFVRIPYELTVIPSPPSVEVSGAPQIPLVVRPGYYAVSSTSEPLQLTTVLEPVLSIPTVPCLYQVVSLTFVAGHDQSQAPTAVGQPWLAAPVQPNTGASIMTAVTMPVPPVLPLPVPADAAGLVPQMPVMTQQGMSDPRARRFPHLHSQMTVDDVASYIGQLPGCDCYAETFRRHQIDGKALLLLQEHHLTSQMKIGLGPALKIVAAINWLRRQEKKKSVRPPQ</sequence>
<reference evidence="2" key="2">
    <citation type="submission" date="2021-09" db="EMBL/GenBank/DDBJ databases">
        <authorList>
            <person name="Jia N."/>
            <person name="Wang J."/>
            <person name="Shi W."/>
            <person name="Du L."/>
            <person name="Sun Y."/>
            <person name="Zhan W."/>
            <person name="Jiang J."/>
            <person name="Wang Q."/>
            <person name="Zhang B."/>
            <person name="Ji P."/>
            <person name="Sakyi L.B."/>
            <person name="Cui X."/>
            <person name="Yuan T."/>
            <person name="Jiang B."/>
            <person name="Yang W."/>
            <person name="Lam T.T.-Y."/>
            <person name="Chang Q."/>
            <person name="Ding S."/>
            <person name="Wang X."/>
            <person name="Zhu J."/>
            <person name="Ruan X."/>
            <person name="Zhao L."/>
            <person name="Wei J."/>
            <person name="Que T."/>
            <person name="Du C."/>
            <person name="Cheng J."/>
            <person name="Dai P."/>
            <person name="Han X."/>
            <person name="Huang E."/>
            <person name="Gao Y."/>
            <person name="Liu J."/>
            <person name="Shao H."/>
            <person name="Ye R."/>
            <person name="Li L."/>
            <person name="Wei W."/>
            <person name="Wang X."/>
            <person name="Wang C."/>
            <person name="Huo Q."/>
            <person name="Li W."/>
            <person name="Guo W."/>
            <person name="Chen H."/>
            <person name="Chen S."/>
            <person name="Zhou L."/>
            <person name="Zhou L."/>
            <person name="Ni X."/>
            <person name="Tian J."/>
            <person name="Zhou Y."/>
            <person name="Sheng Y."/>
            <person name="Liu T."/>
            <person name="Pan Y."/>
            <person name="Xia L."/>
            <person name="Li J."/>
            <person name="Zhao F."/>
            <person name="Cao W."/>
        </authorList>
    </citation>
    <scope>NUCLEOTIDE SEQUENCE</scope>
    <source>
        <strain evidence="2">Rsan-2018</strain>
        <tissue evidence="2">Larvae</tissue>
    </source>
</reference>
<protein>
    <recommendedName>
        <fullName evidence="1">SAM domain-containing protein</fullName>
    </recommendedName>
</protein>
<dbReference type="PROSITE" id="PS50105">
    <property type="entry name" value="SAM_DOMAIN"/>
    <property type="match status" value="1"/>
</dbReference>
<dbReference type="SUPFAM" id="SSF47769">
    <property type="entry name" value="SAM/Pointed domain"/>
    <property type="match status" value="1"/>
</dbReference>